<sequence>MSGTGARDIAGTGATSQSKTAPTPVNTPLNAAPISQGLSRPTVPETIDEDMSGDEVEESAADPTAQAIYNLVHGRLANLVGRSSGYIENLPAVVKRRVEGLKGIQGKQTDLEAQMKREMLELEKKYLALSTPLYDRRRDILSGAAEPTDEEVSAGEAISAEDKEEEDEELAESMAKLATSKPKPKAEDAMDEDEGDATKGVPQFWLTALRNHVELQALITERDEEALAYLTDIRLSYLSDPDLGFKITFVFDENPFFENKELDKTYHYQRHHVNDGISPQQKELGYSNEYMYQRASGTKIKWKEDKDLTKTIEIKKQRNKATNRTRLVRRTQNVPSFFDFFSPPLPTSSDPELIEKGLAVDAEELEEDAMNELEEKLEMDYQLGEDFKDKASSGNYGHGIIPRAVDYFTGKALQFDNDFSDFEDEESEGSDESDSESDKGQPRRAPAAPKKKAEAEKADECKNQ</sequence>
<feature type="region of interest" description="Disordered" evidence="3">
    <location>
        <begin position="418"/>
        <end position="464"/>
    </location>
</feature>
<dbReference type="Proteomes" id="UP000383932">
    <property type="component" value="Unassembled WGS sequence"/>
</dbReference>
<dbReference type="GO" id="GO:0006334">
    <property type="term" value="P:nucleosome assembly"/>
    <property type="evidence" value="ECO:0007669"/>
    <property type="project" value="InterPro"/>
</dbReference>
<dbReference type="Gene3D" id="1.20.5.1500">
    <property type="match status" value="1"/>
</dbReference>
<comment type="caution">
    <text evidence="4">The sequence shown here is derived from an EMBL/GenBank/DDBJ whole genome shotgun (WGS) entry which is preliminary data.</text>
</comment>
<dbReference type="SUPFAM" id="SSF143113">
    <property type="entry name" value="NAP-like"/>
    <property type="match status" value="1"/>
</dbReference>
<feature type="region of interest" description="Disordered" evidence="3">
    <location>
        <begin position="1"/>
        <end position="62"/>
    </location>
</feature>
<feature type="region of interest" description="Disordered" evidence="3">
    <location>
        <begin position="143"/>
        <end position="197"/>
    </location>
</feature>
<feature type="compositionally biased region" description="Polar residues" evidence="3">
    <location>
        <begin position="13"/>
        <end position="29"/>
    </location>
</feature>
<feature type="compositionally biased region" description="Basic and acidic residues" evidence="3">
    <location>
        <begin position="451"/>
        <end position="464"/>
    </location>
</feature>
<dbReference type="InterPro" id="IPR002164">
    <property type="entry name" value="NAP_family"/>
</dbReference>
<comment type="similarity">
    <text evidence="1 2">Belongs to the nucleosome assembly protein (NAP) family.</text>
</comment>
<protein>
    <submittedName>
        <fullName evidence="4">Nucleosome assembly protein</fullName>
    </submittedName>
</protein>
<evidence type="ECO:0000313" key="4">
    <source>
        <dbReference type="EMBL" id="KAB5593376.1"/>
    </source>
</evidence>
<proteinExistence type="inferred from homology"/>
<feature type="compositionally biased region" description="Acidic residues" evidence="3">
    <location>
        <begin position="162"/>
        <end position="171"/>
    </location>
</feature>
<keyword evidence="5" id="KW-1185">Reference proteome</keyword>
<evidence type="ECO:0000256" key="1">
    <source>
        <dbReference type="ARBA" id="ARBA00009947"/>
    </source>
</evidence>
<organism evidence="4 5">
    <name type="scientific">Ceratobasidium theobromae</name>
    <dbReference type="NCBI Taxonomy" id="1582974"/>
    <lineage>
        <taxon>Eukaryota</taxon>
        <taxon>Fungi</taxon>
        <taxon>Dikarya</taxon>
        <taxon>Basidiomycota</taxon>
        <taxon>Agaricomycotina</taxon>
        <taxon>Agaricomycetes</taxon>
        <taxon>Cantharellales</taxon>
        <taxon>Ceratobasidiaceae</taxon>
        <taxon>Ceratobasidium</taxon>
    </lineage>
</organism>
<dbReference type="EMBL" id="SSOP01000039">
    <property type="protein sequence ID" value="KAB5593376.1"/>
    <property type="molecule type" value="Genomic_DNA"/>
</dbReference>
<reference evidence="4 5" key="1">
    <citation type="journal article" date="2019" name="Fungal Biol. Biotechnol.">
        <title>Draft genome sequence of fastidious pathogen Ceratobasidium theobromae, which causes vascular-streak dieback in Theobroma cacao.</title>
        <authorList>
            <person name="Ali S.S."/>
            <person name="Asman A."/>
            <person name="Shao J."/>
            <person name="Firmansyah A.P."/>
            <person name="Susilo A.W."/>
            <person name="Rosmana A."/>
            <person name="McMahon P."/>
            <person name="Junaid M."/>
            <person name="Guest D."/>
            <person name="Kheng T.Y."/>
            <person name="Meinhardt L.W."/>
            <person name="Bailey B.A."/>
        </authorList>
    </citation>
    <scope>NUCLEOTIDE SEQUENCE [LARGE SCALE GENOMIC DNA]</scope>
    <source>
        <strain evidence="4 5">CT2</strain>
    </source>
</reference>
<evidence type="ECO:0000256" key="2">
    <source>
        <dbReference type="RuleBase" id="RU003876"/>
    </source>
</evidence>
<evidence type="ECO:0000256" key="3">
    <source>
        <dbReference type="SAM" id="MobiDB-lite"/>
    </source>
</evidence>
<dbReference type="PANTHER" id="PTHR11875">
    <property type="entry name" value="TESTIS-SPECIFIC Y-ENCODED PROTEIN"/>
    <property type="match status" value="1"/>
</dbReference>
<feature type="compositionally biased region" description="Acidic residues" evidence="3">
    <location>
        <begin position="418"/>
        <end position="435"/>
    </location>
</feature>
<gene>
    <name evidence="4" type="ORF">CTheo_3208</name>
</gene>
<dbReference type="Gene3D" id="3.30.1120.90">
    <property type="entry name" value="Nucleosome assembly protein"/>
    <property type="match status" value="1"/>
</dbReference>
<dbReference type="GO" id="GO:0005634">
    <property type="term" value="C:nucleus"/>
    <property type="evidence" value="ECO:0007669"/>
    <property type="project" value="InterPro"/>
</dbReference>
<accession>A0A5N5QQE1</accession>
<dbReference type="AlphaFoldDB" id="A0A5N5QQE1"/>
<dbReference type="FunFam" id="1.20.5.1500:FF:000001">
    <property type="entry name" value="Nucleosome assembly protein 1-like 1"/>
    <property type="match status" value="1"/>
</dbReference>
<evidence type="ECO:0000313" key="5">
    <source>
        <dbReference type="Proteomes" id="UP000383932"/>
    </source>
</evidence>
<dbReference type="OrthoDB" id="27325at2759"/>
<dbReference type="InterPro" id="IPR037231">
    <property type="entry name" value="NAP-like_sf"/>
</dbReference>
<feature type="compositionally biased region" description="Acidic residues" evidence="3">
    <location>
        <begin position="46"/>
        <end position="60"/>
    </location>
</feature>
<name>A0A5N5QQE1_9AGAM</name>
<dbReference type="Pfam" id="PF00956">
    <property type="entry name" value="NAP"/>
    <property type="match status" value="1"/>
</dbReference>